<evidence type="ECO:0008006" key="2">
    <source>
        <dbReference type="Google" id="ProtNLM"/>
    </source>
</evidence>
<name>A0A1W1C855_9ZZZZ</name>
<sequence length="203" mass="23555">MSIKSYLSLSVLMLFFFTACQQSIKDITPEFIKKIPTLFDCNSSNTQSSFIKEERENNSTVPDIYGIYNLIEGSYNYGVNGILKKEKIKASTIVIEQLSPTEFGFYYITELKDSLINRYFGGFTYKDGKFYQKVIDYPNTNTLLRDNITLTKKGNLLRLTVKSIDEQRTILWGRSKEVTPSLKDELEDERDSYISLYKKKLFP</sequence>
<protein>
    <recommendedName>
        <fullName evidence="2">Lipoprotein</fullName>
    </recommendedName>
</protein>
<organism evidence="1">
    <name type="scientific">hydrothermal vent metagenome</name>
    <dbReference type="NCBI Taxonomy" id="652676"/>
    <lineage>
        <taxon>unclassified sequences</taxon>
        <taxon>metagenomes</taxon>
        <taxon>ecological metagenomes</taxon>
    </lineage>
</organism>
<dbReference type="AlphaFoldDB" id="A0A1W1C855"/>
<accession>A0A1W1C855</accession>
<proteinExistence type="predicted"/>
<reference evidence="1" key="1">
    <citation type="submission" date="2016-10" db="EMBL/GenBank/DDBJ databases">
        <authorList>
            <person name="de Groot N.N."/>
        </authorList>
    </citation>
    <scope>NUCLEOTIDE SEQUENCE</scope>
</reference>
<dbReference type="PROSITE" id="PS51257">
    <property type="entry name" value="PROKAR_LIPOPROTEIN"/>
    <property type="match status" value="1"/>
</dbReference>
<dbReference type="EMBL" id="FPHN01000135">
    <property type="protein sequence ID" value="SFV61925.1"/>
    <property type="molecule type" value="Genomic_DNA"/>
</dbReference>
<evidence type="ECO:0000313" key="1">
    <source>
        <dbReference type="EMBL" id="SFV61925.1"/>
    </source>
</evidence>
<gene>
    <name evidence="1" type="ORF">MNB_SV-14-1596</name>
</gene>